<sequence>MIAVAANSDSPAGWKPGPPGAGFQVGAPGAHKRGFPSPDLPGISPFTTGHSKPLSRVPGAALHLLPGGS</sequence>
<dbReference type="EMBL" id="LNQE01001713">
    <property type="protein sequence ID" value="KUG13631.1"/>
    <property type="molecule type" value="Genomic_DNA"/>
</dbReference>
<reference evidence="2" key="1">
    <citation type="journal article" date="2015" name="Proc. Natl. Acad. Sci. U.S.A.">
        <title>Networks of energetic and metabolic interactions define dynamics in microbial communities.</title>
        <authorList>
            <person name="Embree M."/>
            <person name="Liu J.K."/>
            <person name="Al-Bassam M.M."/>
            <person name="Zengler K."/>
        </authorList>
    </citation>
    <scope>NUCLEOTIDE SEQUENCE</scope>
</reference>
<organism evidence="2">
    <name type="scientific">hydrocarbon metagenome</name>
    <dbReference type="NCBI Taxonomy" id="938273"/>
    <lineage>
        <taxon>unclassified sequences</taxon>
        <taxon>metagenomes</taxon>
        <taxon>ecological metagenomes</taxon>
    </lineage>
</organism>
<evidence type="ECO:0000256" key="1">
    <source>
        <dbReference type="SAM" id="MobiDB-lite"/>
    </source>
</evidence>
<gene>
    <name evidence="2" type="ORF">ASZ90_016344</name>
</gene>
<evidence type="ECO:0000313" key="2">
    <source>
        <dbReference type="EMBL" id="KUG13631.1"/>
    </source>
</evidence>
<accession>A0A0W8EYE7</accession>
<comment type="caution">
    <text evidence="2">The sequence shown here is derived from an EMBL/GenBank/DDBJ whole genome shotgun (WGS) entry which is preliminary data.</text>
</comment>
<feature type="region of interest" description="Disordered" evidence="1">
    <location>
        <begin position="1"/>
        <end position="69"/>
    </location>
</feature>
<name>A0A0W8EYE7_9ZZZZ</name>
<dbReference type="AlphaFoldDB" id="A0A0W8EYE7"/>
<proteinExistence type="predicted"/>
<protein>
    <submittedName>
        <fullName evidence="2">Uncharacterized protein</fullName>
    </submittedName>
</protein>